<organism evidence="2">
    <name type="scientific">Desulfobacca acetoxidans</name>
    <dbReference type="NCBI Taxonomy" id="60893"/>
    <lineage>
        <taxon>Bacteria</taxon>
        <taxon>Pseudomonadati</taxon>
        <taxon>Thermodesulfobacteriota</taxon>
        <taxon>Desulfobaccia</taxon>
        <taxon>Desulfobaccales</taxon>
        <taxon>Desulfobaccaceae</taxon>
        <taxon>Desulfobacca</taxon>
    </lineage>
</organism>
<evidence type="ECO:0008006" key="3">
    <source>
        <dbReference type="Google" id="ProtNLM"/>
    </source>
</evidence>
<dbReference type="Gene3D" id="3.20.170.30">
    <property type="match status" value="1"/>
</dbReference>
<dbReference type="InterPro" id="IPR042080">
    <property type="entry name" value="RNA_2'-PTrans_N"/>
</dbReference>
<evidence type="ECO:0000256" key="1">
    <source>
        <dbReference type="SAM" id="MobiDB-lite"/>
    </source>
</evidence>
<proteinExistence type="predicted"/>
<name>A0A7C3WGY6_9BACT</name>
<dbReference type="SUPFAM" id="SSF56399">
    <property type="entry name" value="ADP-ribosylation"/>
    <property type="match status" value="1"/>
</dbReference>
<dbReference type="InterPro" id="IPR042081">
    <property type="entry name" value="RNA_2'-PTrans_C"/>
</dbReference>
<dbReference type="AlphaFoldDB" id="A0A7C3WGY6"/>
<dbReference type="InterPro" id="IPR002745">
    <property type="entry name" value="Ptrans_KptA/Tpt1"/>
</dbReference>
<accession>A0A7C3WGY6</accession>
<dbReference type="Pfam" id="PF01885">
    <property type="entry name" value="PTS_2-RNA"/>
    <property type="match status" value="1"/>
</dbReference>
<comment type="caution">
    <text evidence="2">The sequence shown here is derived from an EMBL/GenBank/DDBJ whole genome shotgun (WGS) entry which is preliminary data.</text>
</comment>
<evidence type="ECO:0000313" key="2">
    <source>
        <dbReference type="EMBL" id="HGB14248.1"/>
    </source>
</evidence>
<gene>
    <name evidence="2" type="ORF">ENV62_03285</name>
</gene>
<reference evidence="2" key="1">
    <citation type="journal article" date="2020" name="mSystems">
        <title>Genome- and Community-Level Interaction Insights into Carbon Utilization and Element Cycling Functions of Hydrothermarchaeota in Hydrothermal Sediment.</title>
        <authorList>
            <person name="Zhou Z."/>
            <person name="Liu Y."/>
            <person name="Xu W."/>
            <person name="Pan J."/>
            <person name="Luo Z.H."/>
            <person name="Li M."/>
        </authorList>
    </citation>
    <scope>NUCLEOTIDE SEQUENCE [LARGE SCALE GENOMIC DNA]</scope>
    <source>
        <strain evidence="2">SpSt-776</strain>
    </source>
</reference>
<feature type="compositionally biased region" description="Basic and acidic residues" evidence="1">
    <location>
        <begin position="227"/>
        <end position="236"/>
    </location>
</feature>
<dbReference type="GO" id="GO:0016740">
    <property type="term" value="F:transferase activity"/>
    <property type="evidence" value="ECO:0007669"/>
    <property type="project" value="InterPro"/>
</dbReference>
<protein>
    <recommendedName>
        <fullName evidence="3">RNA 2'-phosphotransferase</fullName>
    </recommendedName>
</protein>
<dbReference type="EMBL" id="DTHB01000027">
    <property type="protein sequence ID" value="HGB14248.1"/>
    <property type="molecule type" value="Genomic_DNA"/>
</dbReference>
<feature type="compositionally biased region" description="Pro residues" evidence="1">
    <location>
        <begin position="195"/>
        <end position="205"/>
    </location>
</feature>
<dbReference type="Gene3D" id="1.10.10.970">
    <property type="entry name" value="RNA 2'-phosphotransferase, Tpt1/KptA family, N-terminal domain"/>
    <property type="match status" value="1"/>
</dbReference>
<sequence length="244" mass="26997">MRLPRQLEALSRLLSYVLCHRPDEFGLVLDEDGFIPIKKLLQGLAAEPGWGHVRRHHLEQLAGLCQPPCLEIAGDRIRGVKPGPARLRHAPGGSPPALLYIAVPVKAHAAVAEQGLRPPPGQELVLAADRETALKIARRRSPDPVMIVVQARLAADRGIVFQGYGENLWLTSESLPREFLQVPPVSKEPERPKPTRPAVPLPSPGSPWDFAQLRGKAAPASSKSRKDKPDWKIAARRERRKRRP</sequence>
<feature type="region of interest" description="Disordered" evidence="1">
    <location>
        <begin position="183"/>
        <end position="244"/>
    </location>
</feature>